<proteinExistence type="predicted"/>
<evidence type="ECO:0000313" key="2">
    <source>
        <dbReference type="EMBL" id="NHO64602.1"/>
    </source>
</evidence>
<accession>A0A9E5JQ65</accession>
<organism evidence="2 3">
    <name type="scientific">Pseudomaricurvus hydrocarbonicus</name>
    <dbReference type="NCBI Taxonomy" id="1470433"/>
    <lineage>
        <taxon>Bacteria</taxon>
        <taxon>Pseudomonadati</taxon>
        <taxon>Pseudomonadota</taxon>
        <taxon>Gammaproteobacteria</taxon>
        <taxon>Cellvibrionales</taxon>
        <taxon>Cellvibrionaceae</taxon>
        <taxon>Pseudomaricurvus</taxon>
    </lineage>
</organism>
<keyword evidence="3" id="KW-1185">Reference proteome</keyword>
<dbReference type="AlphaFoldDB" id="A0A9E5JQ65"/>
<dbReference type="SUPFAM" id="SSF56300">
    <property type="entry name" value="Metallo-dependent phosphatases"/>
    <property type="match status" value="1"/>
</dbReference>
<protein>
    <recommendedName>
        <fullName evidence="4">PhoD-like phosphatase metallophosphatase domain-containing protein</fullName>
    </recommendedName>
</protein>
<reference evidence="2" key="1">
    <citation type="submission" date="2020-03" db="EMBL/GenBank/DDBJ databases">
        <authorList>
            <person name="Guo F."/>
        </authorList>
    </citation>
    <scope>NUCLEOTIDE SEQUENCE</scope>
    <source>
        <strain evidence="2">JCM 30134</strain>
    </source>
</reference>
<evidence type="ECO:0008006" key="4">
    <source>
        <dbReference type="Google" id="ProtNLM"/>
    </source>
</evidence>
<dbReference type="InterPro" id="IPR038607">
    <property type="entry name" value="PhoD-like_sf"/>
</dbReference>
<comment type="caution">
    <text evidence="2">The sequence shown here is derived from an EMBL/GenBank/DDBJ whole genome shotgun (WGS) entry which is preliminary data.</text>
</comment>
<dbReference type="EMBL" id="JAAONZ010000002">
    <property type="protein sequence ID" value="NHO64602.1"/>
    <property type="molecule type" value="Genomic_DNA"/>
</dbReference>
<gene>
    <name evidence="2" type="ORF">G8770_03460</name>
</gene>
<evidence type="ECO:0000256" key="1">
    <source>
        <dbReference type="SAM" id="SignalP"/>
    </source>
</evidence>
<dbReference type="InterPro" id="IPR029052">
    <property type="entry name" value="Metallo-depent_PP-like"/>
</dbReference>
<dbReference type="PROSITE" id="PS51257">
    <property type="entry name" value="PROKAR_LIPOPROTEIN"/>
    <property type="match status" value="1"/>
</dbReference>
<name>A0A9E5JQ65_9GAMM</name>
<dbReference type="Proteomes" id="UP000787472">
    <property type="component" value="Unassembled WGS sequence"/>
</dbReference>
<evidence type="ECO:0000313" key="3">
    <source>
        <dbReference type="Proteomes" id="UP000787472"/>
    </source>
</evidence>
<feature type="signal peptide" evidence="1">
    <location>
        <begin position="1"/>
        <end position="26"/>
    </location>
</feature>
<feature type="chain" id="PRO_5039656577" description="PhoD-like phosphatase metallophosphatase domain-containing protein" evidence="1">
    <location>
        <begin position="27"/>
        <end position="555"/>
    </location>
</feature>
<sequence>MKNNISRRNFLALGMGVSALSITGCASDYESRDTWQRGDLQHILPLVSHQAFNIKVSFLHPRSEPPVLKVGNRELTGGRELLNSREQTGSQQDSNGRFWAFRVADLSPDTEFQLQLVDSSGQALCDPWPLKTYPAPTDKPEKLRIIGYTCAGGPDLPVLPGNRDAFKPVAYRQKLYERLLAQQPDLVVANGDHIYWDYRSWAANRDGTLSRMAMEWYLGSYGTFDKTLPVKGTSNEETLKKIADEQIGRTYGVQFRSTPVYFVTDDHDYFDNDDATPELVTFPPDHFHQDLRQLLQSLYFPEYIVDADMPAGFPGLVKREAVELSTHFGEVRYGDLFSGVFYDCGGMLSLAGESAGLIPASVESWLIDKTRDESTHQFAHFPSHPMGWTAGKWREWYPDLLESQGSLVASIERDEVGNKYLWQQGWFQQHQRLLGAMTSQRTRKPLVVSGDLHLLGAGAITQSGELNLETNPVYTVLSGPVGVGGLGWLSKARGLAATTPSGLAVEELMPPAERNGFTVLDVTREGISVELVWCPPGYVAPEYLTLETAKQFVIG</sequence>
<dbReference type="Gene3D" id="3.60.21.70">
    <property type="entry name" value="PhoD-like phosphatase"/>
    <property type="match status" value="1"/>
</dbReference>
<keyword evidence="1" id="KW-0732">Signal</keyword>
<dbReference type="RefSeq" id="WP_167181797.1">
    <property type="nucleotide sequence ID" value="NZ_JAAONZ010000002.1"/>
</dbReference>